<evidence type="ECO:0000313" key="3">
    <source>
        <dbReference type="Proteomes" id="UP001597340"/>
    </source>
</evidence>
<feature type="transmembrane region" description="Helical" evidence="1">
    <location>
        <begin position="6"/>
        <end position="26"/>
    </location>
</feature>
<feature type="transmembrane region" description="Helical" evidence="1">
    <location>
        <begin position="199"/>
        <end position="216"/>
    </location>
</feature>
<sequence>MLTKVGFLVLSVLEGLGIILFTLKLYMLPLKRWHFKQVAILVICMTFFSYLMRVVFNLSVIDLPLQYVIYVLFSRYVFGIRMHLASFMWGASLSAYAMLQMLIYYCYDILGLLQVDVFKQSTGVQISLLQASSIVMLYTISFFLKFTGRGFSFIADPPHDFFSPTNFSESPNMQYVIVTLISTVTIVSAVFLLANVNPLGLLIVSLFTFTISYLFSKRKDAKDAMDAIEAYRERNKKD</sequence>
<feature type="transmembrane region" description="Helical" evidence="1">
    <location>
        <begin position="127"/>
        <end position="144"/>
    </location>
</feature>
<dbReference type="Proteomes" id="UP001597340">
    <property type="component" value="Unassembled WGS sequence"/>
</dbReference>
<organism evidence="2 3">
    <name type="scientific">Paenibacillus farraposensis</name>
    <dbReference type="NCBI Taxonomy" id="2807095"/>
    <lineage>
        <taxon>Bacteria</taxon>
        <taxon>Bacillati</taxon>
        <taxon>Bacillota</taxon>
        <taxon>Bacilli</taxon>
        <taxon>Bacillales</taxon>
        <taxon>Paenibacillaceae</taxon>
        <taxon>Paenibacillus</taxon>
    </lineage>
</organism>
<protein>
    <submittedName>
        <fullName evidence="2">Uncharacterized protein</fullName>
    </submittedName>
</protein>
<keyword evidence="3" id="KW-1185">Reference proteome</keyword>
<keyword evidence="1" id="KW-1133">Transmembrane helix</keyword>
<keyword evidence="1" id="KW-0812">Transmembrane</keyword>
<evidence type="ECO:0000256" key="1">
    <source>
        <dbReference type="SAM" id="Phobius"/>
    </source>
</evidence>
<name>A0ABW4D6W3_9BACL</name>
<accession>A0ABW4D6W3</accession>
<feature type="transmembrane region" description="Helical" evidence="1">
    <location>
        <begin position="38"/>
        <end position="61"/>
    </location>
</feature>
<evidence type="ECO:0000313" key="2">
    <source>
        <dbReference type="EMBL" id="MFD1460445.1"/>
    </source>
</evidence>
<comment type="caution">
    <text evidence="2">The sequence shown here is derived from an EMBL/GenBank/DDBJ whole genome shotgun (WGS) entry which is preliminary data.</text>
</comment>
<keyword evidence="1" id="KW-0472">Membrane</keyword>
<reference evidence="3" key="1">
    <citation type="journal article" date="2019" name="Int. J. Syst. Evol. Microbiol.">
        <title>The Global Catalogue of Microorganisms (GCM) 10K type strain sequencing project: providing services to taxonomists for standard genome sequencing and annotation.</title>
        <authorList>
            <consortium name="The Broad Institute Genomics Platform"/>
            <consortium name="The Broad Institute Genome Sequencing Center for Infectious Disease"/>
            <person name="Wu L."/>
            <person name="Ma J."/>
        </authorList>
    </citation>
    <scope>NUCLEOTIDE SEQUENCE [LARGE SCALE GENOMIC DNA]</scope>
    <source>
        <strain evidence="3">CCM 9147</strain>
    </source>
</reference>
<dbReference type="RefSeq" id="WP_229526418.1">
    <property type="nucleotide sequence ID" value="NZ_JAFFQR010000112.1"/>
</dbReference>
<dbReference type="EMBL" id="JBHTNZ010000002">
    <property type="protein sequence ID" value="MFD1460445.1"/>
    <property type="molecule type" value="Genomic_DNA"/>
</dbReference>
<feature type="transmembrane region" description="Helical" evidence="1">
    <location>
        <begin position="175"/>
        <end position="193"/>
    </location>
</feature>
<proteinExistence type="predicted"/>
<gene>
    <name evidence="2" type="ORF">ACFQ5D_03085</name>
</gene>